<sequence length="189" mass="21171">MRPSSRTLILDAAVRVTERAGITALTMDSAAEEAGLTKGGLLYHFRTREDMILAIQRHLVDGWEARLVAELGKPWAEATPMERGAAYVHVMMREETRQADLAFMVEAESNPELARIWDELMERWVPTPHSLDPRRLDLFLARLAADGLWMFRATPGNALSEEVEEGLRARVAELLAADPEAPAPEEKRA</sequence>
<evidence type="ECO:0000313" key="7">
    <source>
        <dbReference type="Proteomes" id="UP000579647"/>
    </source>
</evidence>
<dbReference type="InterPro" id="IPR009057">
    <property type="entry name" value="Homeodomain-like_sf"/>
</dbReference>
<evidence type="ECO:0000256" key="3">
    <source>
        <dbReference type="ARBA" id="ARBA00023163"/>
    </source>
</evidence>
<dbReference type="Gene3D" id="1.10.357.10">
    <property type="entry name" value="Tetracycline Repressor, domain 2"/>
    <property type="match status" value="1"/>
</dbReference>
<keyword evidence="1" id="KW-0805">Transcription regulation</keyword>
<dbReference type="SUPFAM" id="SSF48498">
    <property type="entry name" value="Tetracyclin repressor-like, C-terminal domain"/>
    <property type="match status" value="1"/>
</dbReference>
<name>A0A840WAK8_9ACTN</name>
<evidence type="ECO:0000313" key="6">
    <source>
        <dbReference type="EMBL" id="MBB5493142.1"/>
    </source>
</evidence>
<gene>
    <name evidence="6" type="ORF">HNR07_004279</name>
</gene>
<dbReference type="RefSeq" id="WP_184366446.1">
    <property type="nucleotide sequence ID" value="NZ_BAAAKM010000142.1"/>
</dbReference>
<organism evidence="6 7">
    <name type="scientific">Nocardiopsis metallicus</name>
    <dbReference type="NCBI Taxonomy" id="179819"/>
    <lineage>
        <taxon>Bacteria</taxon>
        <taxon>Bacillati</taxon>
        <taxon>Actinomycetota</taxon>
        <taxon>Actinomycetes</taxon>
        <taxon>Streptosporangiales</taxon>
        <taxon>Nocardiopsidaceae</taxon>
        <taxon>Nocardiopsis</taxon>
    </lineage>
</organism>
<dbReference type="Proteomes" id="UP000579647">
    <property type="component" value="Unassembled WGS sequence"/>
</dbReference>
<evidence type="ECO:0000259" key="5">
    <source>
        <dbReference type="PROSITE" id="PS50977"/>
    </source>
</evidence>
<keyword evidence="3" id="KW-0804">Transcription</keyword>
<accession>A0A840WAK8</accession>
<evidence type="ECO:0000256" key="1">
    <source>
        <dbReference type="ARBA" id="ARBA00023015"/>
    </source>
</evidence>
<protein>
    <submittedName>
        <fullName evidence="6">AcrR family transcriptional regulator</fullName>
    </submittedName>
</protein>
<reference evidence="6 7" key="1">
    <citation type="submission" date="2020-08" db="EMBL/GenBank/DDBJ databases">
        <title>Sequencing the genomes of 1000 actinobacteria strains.</title>
        <authorList>
            <person name="Klenk H.-P."/>
        </authorList>
    </citation>
    <scope>NUCLEOTIDE SEQUENCE [LARGE SCALE GENOMIC DNA]</scope>
    <source>
        <strain evidence="6 7">DSM 44598</strain>
    </source>
</reference>
<dbReference type="EMBL" id="JACHDO010000001">
    <property type="protein sequence ID" value="MBB5493142.1"/>
    <property type="molecule type" value="Genomic_DNA"/>
</dbReference>
<evidence type="ECO:0000256" key="4">
    <source>
        <dbReference type="PROSITE-ProRule" id="PRU00335"/>
    </source>
</evidence>
<dbReference type="PANTHER" id="PTHR30055:SF234">
    <property type="entry name" value="HTH-TYPE TRANSCRIPTIONAL REGULATOR BETI"/>
    <property type="match status" value="1"/>
</dbReference>
<keyword evidence="7" id="KW-1185">Reference proteome</keyword>
<feature type="DNA-binding region" description="H-T-H motif" evidence="4">
    <location>
        <begin position="26"/>
        <end position="45"/>
    </location>
</feature>
<dbReference type="PRINTS" id="PR00455">
    <property type="entry name" value="HTHTETR"/>
</dbReference>
<dbReference type="InterPro" id="IPR001647">
    <property type="entry name" value="HTH_TetR"/>
</dbReference>
<dbReference type="SUPFAM" id="SSF46689">
    <property type="entry name" value="Homeodomain-like"/>
    <property type="match status" value="1"/>
</dbReference>
<keyword evidence="2 4" id="KW-0238">DNA-binding</keyword>
<feature type="domain" description="HTH tetR-type" evidence="5">
    <location>
        <begin position="3"/>
        <end position="63"/>
    </location>
</feature>
<dbReference type="InterPro" id="IPR041479">
    <property type="entry name" value="TetR_CgmR_C"/>
</dbReference>
<dbReference type="InterPro" id="IPR036271">
    <property type="entry name" value="Tet_transcr_reg_TetR-rel_C_sf"/>
</dbReference>
<proteinExistence type="predicted"/>
<dbReference type="InterPro" id="IPR050109">
    <property type="entry name" value="HTH-type_TetR-like_transc_reg"/>
</dbReference>
<dbReference type="AlphaFoldDB" id="A0A840WAK8"/>
<dbReference type="GO" id="GO:0003700">
    <property type="term" value="F:DNA-binding transcription factor activity"/>
    <property type="evidence" value="ECO:0007669"/>
    <property type="project" value="TreeGrafter"/>
</dbReference>
<comment type="caution">
    <text evidence="6">The sequence shown here is derived from an EMBL/GenBank/DDBJ whole genome shotgun (WGS) entry which is preliminary data.</text>
</comment>
<dbReference type="PANTHER" id="PTHR30055">
    <property type="entry name" value="HTH-TYPE TRANSCRIPTIONAL REGULATOR RUTR"/>
    <property type="match status" value="1"/>
</dbReference>
<dbReference type="Pfam" id="PF00440">
    <property type="entry name" value="TetR_N"/>
    <property type="match status" value="1"/>
</dbReference>
<dbReference type="GO" id="GO:0000976">
    <property type="term" value="F:transcription cis-regulatory region binding"/>
    <property type="evidence" value="ECO:0007669"/>
    <property type="project" value="TreeGrafter"/>
</dbReference>
<dbReference type="Pfam" id="PF17937">
    <property type="entry name" value="TetR_C_28"/>
    <property type="match status" value="1"/>
</dbReference>
<dbReference type="PROSITE" id="PS50977">
    <property type="entry name" value="HTH_TETR_2"/>
    <property type="match status" value="1"/>
</dbReference>
<evidence type="ECO:0000256" key="2">
    <source>
        <dbReference type="ARBA" id="ARBA00023125"/>
    </source>
</evidence>